<dbReference type="SUPFAM" id="SSF52141">
    <property type="entry name" value="Uracil-DNA glycosylase-like"/>
    <property type="match status" value="1"/>
</dbReference>
<evidence type="ECO:0000313" key="1">
    <source>
        <dbReference type="EMBL" id="KRT67672.1"/>
    </source>
</evidence>
<evidence type="ECO:0008006" key="3">
    <source>
        <dbReference type="Google" id="ProtNLM"/>
    </source>
</evidence>
<name>A0A0T5ZXZ3_UNCKA</name>
<comment type="caution">
    <text evidence="1">The sequence shown here is derived from an EMBL/GenBank/DDBJ whole genome shotgun (WGS) entry which is preliminary data.</text>
</comment>
<accession>A0A0T5ZXZ3</accession>
<dbReference type="Gene3D" id="3.40.470.10">
    <property type="entry name" value="Uracil-DNA glycosylase-like domain"/>
    <property type="match status" value="1"/>
</dbReference>
<gene>
    <name evidence="1" type="ORF">XU08_C0001G0080</name>
</gene>
<reference evidence="1 2" key="1">
    <citation type="submission" date="2015-05" db="EMBL/GenBank/DDBJ databases">
        <title>Critical biogeochemical functions in the subsurface are associated with bacteria from new phyla and little studied lineages.</title>
        <authorList>
            <person name="Hug L.A."/>
            <person name="Thomas B.C."/>
            <person name="Sharon I."/>
            <person name="Brown C.T."/>
            <person name="Sharma R."/>
            <person name="Hettich R.L."/>
            <person name="Wilkins M.J."/>
            <person name="Williams K.H."/>
            <person name="Singh A."/>
            <person name="Banfield J.F."/>
        </authorList>
    </citation>
    <scope>NUCLEOTIDE SEQUENCE [LARGE SCALE GENOMIC DNA]</scope>
    <source>
        <strain evidence="1">CSP1-7</strain>
    </source>
</reference>
<dbReference type="InterPro" id="IPR036895">
    <property type="entry name" value="Uracil-DNA_glycosylase-like_sf"/>
</dbReference>
<dbReference type="AlphaFoldDB" id="A0A0T5ZXZ3"/>
<dbReference type="STRING" id="1576480.XU08_C0001G0080"/>
<protein>
    <recommendedName>
        <fullName evidence="3">Uracil-DNA glycosylase-like domain-containing protein</fullName>
    </recommendedName>
</protein>
<dbReference type="EMBL" id="LDXK01000001">
    <property type="protein sequence ID" value="KRT67672.1"/>
    <property type="molecule type" value="Genomic_DNA"/>
</dbReference>
<dbReference type="Proteomes" id="UP000051297">
    <property type="component" value="Unassembled WGS sequence"/>
</dbReference>
<organism evidence="1 2">
    <name type="scientific">candidate division WWE3 bacterium CSP1-7</name>
    <dbReference type="NCBI Taxonomy" id="1576480"/>
    <lineage>
        <taxon>Bacteria</taxon>
        <taxon>Katanobacteria</taxon>
    </lineage>
</organism>
<sequence>MKSKPVLLVVLQCPWRKGGLSNGWNPRVWRRELWLSRTGIRLQEALPTDIFEVKVCNANPTLADSPDGVFPADLVHLRRVIHRIQPSVVLTCGSVAQRAVASMAISVPVVAMKHPAYRLLSRQMTAEIKSQLVQLAVEMFVRG</sequence>
<proteinExistence type="predicted"/>
<evidence type="ECO:0000313" key="2">
    <source>
        <dbReference type="Proteomes" id="UP000051297"/>
    </source>
</evidence>